<proteinExistence type="predicted"/>
<dbReference type="InterPro" id="IPR025669">
    <property type="entry name" value="AAA_dom"/>
</dbReference>
<dbReference type="STRING" id="675511.GCA_000341735_04278"/>
<dbReference type="InterPro" id="IPR050678">
    <property type="entry name" value="DNA_Partitioning_ATPase"/>
</dbReference>
<dbReference type="KEGG" id="mbur:EQU24_15880"/>
<evidence type="ECO:0000259" key="1">
    <source>
        <dbReference type="Pfam" id="PF13614"/>
    </source>
</evidence>
<dbReference type="Gene3D" id="3.40.50.300">
    <property type="entry name" value="P-loop containing nucleotide triphosphate hydrolases"/>
    <property type="match status" value="1"/>
</dbReference>
<feature type="domain" description="AAA" evidence="1">
    <location>
        <begin position="1"/>
        <end position="176"/>
    </location>
</feature>
<gene>
    <name evidence="2" type="ORF">EQU24_15880</name>
</gene>
<dbReference type="SUPFAM" id="SSF52540">
    <property type="entry name" value="P-loop containing nucleoside triphosphate hydrolases"/>
    <property type="match status" value="1"/>
</dbReference>
<dbReference type="CDD" id="cd02042">
    <property type="entry name" value="ParAB_family"/>
    <property type="match status" value="1"/>
</dbReference>
<dbReference type="InterPro" id="IPR027417">
    <property type="entry name" value="P-loop_NTPase"/>
</dbReference>
<dbReference type="EMBL" id="CP035467">
    <property type="protein sequence ID" value="QCW83553.1"/>
    <property type="molecule type" value="Genomic_DNA"/>
</dbReference>
<reference evidence="3" key="1">
    <citation type="journal article" date="2019" name="J. Bacteriol.">
        <title>A Mutagenic Screen Identifies a TonB-Dependent Receptor Required for the Lanthanide Metal Switch in the Type I Methanotroph 'Methylotuvimicrobium buryatense' 5GB1C.</title>
        <authorList>
            <person name="Groom J.D."/>
            <person name="Ford S.M."/>
            <person name="Pesesky M.W."/>
            <person name="Lidstrom M.E."/>
        </authorList>
    </citation>
    <scope>NUCLEOTIDE SEQUENCE [LARGE SCALE GENOMIC DNA]</scope>
    <source>
        <strain evidence="3">5GB1C</strain>
    </source>
</reference>
<dbReference type="Pfam" id="PF13614">
    <property type="entry name" value="AAA_31"/>
    <property type="match status" value="1"/>
</dbReference>
<evidence type="ECO:0000313" key="3">
    <source>
        <dbReference type="Proteomes" id="UP000305881"/>
    </source>
</evidence>
<sequence>MKVWTVSNQKGGVGKTTTVVTLGGLLSSWGFRTLLVDLDPHGALTSYFKMNPDEVKASVYNLFHDASLKKKNAGPEPYIVKTKFDGLFVLPAATAIATLDRQVASMGGMGLVVNNALVKVADRYDYVIIDSPPMLGVLMINALAACQQLIMPVLAEFLAVKGLERMMHTLDMVYKSRTHAPRYTIVPTMFDKRTRAAQESLRVLKQQYPDYLWNSIIPIDTKIRDASTQGIPLSIYWPESKAVEAYSALLDCLLLHDNQPVKEAATV</sequence>
<name>A0A4P9USN6_METBY</name>
<dbReference type="AlphaFoldDB" id="A0A4P9USN6"/>
<dbReference type="Proteomes" id="UP000305881">
    <property type="component" value="Chromosome"/>
</dbReference>
<evidence type="ECO:0000313" key="2">
    <source>
        <dbReference type="EMBL" id="QCW83553.1"/>
    </source>
</evidence>
<dbReference type="OrthoDB" id="9799330at2"/>
<dbReference type="PANTHER" id="PTHR13696">
    <property type="entry name" value="P-LOOP CONTAINING NUCLEOSIDE TRIPHOSPHATE HYDROLASE"/>
    <property type="match status" value="1"/>
</dbReference>
<accession>A0A4P9USN6</accession>
<keyword evidence="3" id="KW-1185">Reference proteome</keyword>
<organism evidence="2 3">
    <name type="scientific">Methylotuvimicrobium buryatense</name>
    <name type="common">Methylomicrobium buryatense</name>
    <dbReference type="NCBI Taxonomy" id="95641"/>
    <lineage>
        <taxon>Bacteria</taxon>
        <taxon>Pseudomonadati</taxon>
        <taxon>Pseudomonadota</taxon>
        <taxon>Gammaproteobacteria</taxon>
        <taxon>Methylococcales</taxon>
        <taxon>Methylococcaceae</taxon>
        <taxon>Methylotuvimicrobium</taxon>
    </lineage>
</organism>
<dbReference type="PANTHER" id="PTHR13696:SF69">
    <property type="entry name" value="PLASMID PARTITIONING PROTEIN-RELATED"/>
    <property type="match status" value="1"/>
</dbReference>
<protein>
    <submittedName>
        <fullName evidence="2">ParA family protein</fullName>
    </submittedName>
</protein>
<dbReference type="RefSeq" id="WP_017842648.1">
    <property type="nucleotide sequence ID" value="NZ_CP035467.1"/>
</dbReference>